<evidence type="ECO:0000313" key="1">
    <source>
        <dbReference type="EMBL" id="KAK4220514.1"/>
    </source>
</evidence>
<proteinExistence type="predicted"/>
<evidence type="ECO:0000313" key="2">
    <source>
        <dbReference type="Proteomes" id="UP001301958"/>
    </source>
</evidence>
<keyword evidence="2" id="KW-1185">Reference proteome</keyword>
<dbReference type="Proteomes" id="UP001301958">
    <property type="component" value="Unassembled WGS sequence"/>
</dbReference>
<comment type="caution">
    <text evidence="1">The sequence shown here is derived from an EMBL/GenBank/DDBJ whole genome shotgun (WGS) entry which is preliminary data.</text>
</comment>
<sequence length="207" mass="24404">MDLNAYHAPYYNHETPSLPLAIRLDSVLIDGQMTNGNMPNFGVDLQTMATYSIEHTPQPHQGLVHQGHLACPFNKYDKVRYRRCRNKTLRHISDVTQHIQRCHMMPQHMDVSQETFRQFTGETYGTTRKERKWFYIWEKLFPGATRPNSIYHYGTETTERVSDAIDNFISQESRNNFGFAFTLWPAKDVVEQALRNFFQYFKTTELE</sequence>
<reference evidence="1" key="2">
    <citation type="submission" date="2023-05" db="EMBL/GenBank/DDBJ databases">
        <authorList>
            <consortium name="Lawrence Berkeley National Laboratory"/>
            <person name="Steindorff A."/>
            <person name="Hensen N."/>
            <person name="Bonometti L."/>
            <person name="Westerberg I."/>
            <person name="Brannstrom I.O."/>
            <person name="Guillou S."/>
            <person name="Cros-Aarteil S."/>
            <person name="Calhoun S."/>
            <person name="Haridas S."/>
            <person name="Kuo A."/>
            <person name="Mondo S."/>
            <person name="Pangilinan J."/>
            <person name="Riley R."/>
            <person name="Labutti K."/>
            <person name="Andreopoulos B."/>
            <person name="Lipzen A."/>
            <person name="Chen C."/>
            <person name="Yanf M."/>
            <person name="Daum C."/>
            <person name="Ng V."/>
            <person name="Clum A."/>
            <person name="Ohm R."/>
            <person name="Martin F."/>
            <person name="Silar P."/>
            <person name="Natvig D."/>
            <person name="Lalanne C."/>
            <person name="Gautier V."/>
            <person name="Ament-Velasquez S.L."/>
            <person name="Kruys A."/>
            <person name="Hutchinson M.I."/>
            <person name="Powell A.J."/>
            <person name="Barry K."/>
            <person name="Miller A.N."/>
            <person name="Grigoriev I.V."/>
            <person name="Debuchy R."/>
            <person name="Gladieux P."/>
            <person name="Thoren M.H."/>
            <person name="Johannesson H."/>
        </authorList>
    </citation>
    <scope>NUCLEOTIDE SEQUENCE</scope>
    <source>
        <strain evidence="1">CBS 990.96</strain>
    </source>
</reference>
<dbReference type="EMBL" id="MU865739">
    <property type="protein sequence ID" value="KAK4220514.1"/>
    <property type="molecule type" value="Genomic_DNA"/>
</dbReference>
<accession>A0AAN6YK16</accession>
<protein>
    <submittedName>
        <fullName evidence="1">Uncharacterized protein</fullName>
    </submittedName>
</protein>
<reference evidence="1" key="1">
    <citation type="journal article" date="2023" name="Mol. Phylogenet. Evol.">
        <title>Genome-scale phylogeny and comparative genomics of the fungal order Sordariales.</title>
        <authorList>
            <person name="Hensen N."/>
            <person name="Bonometti L."/>
            <person name="Westerberg I."/>
            <person name="Brannstrom I.O."/>
            <person name="Guillou S."/>
            <person name="Cros-Aarteil S."/>
            <person name="Calhoun S."/>
            <person name="Haridas S."/>
            <person name="Kuo A."/>
            <person name="Mondo S."/>
            <person name="Pangilinan J."/>
            <person name="Riley R."/>
            <person name="LaButti K."/>
            <person name="Andreopoulos B."/>
            <person name="Lipzen A."/>
            <person name="Chen C."/>
            <person name="Yan M."/>
            <person name="Daum C."/>
            <person name="Ng V."/>
            <person name="Clum A."/>
            <person name="Steindorff A."/>
            <person name="Ohm R.A."/>
            <person name="Martin F."/>
            <person name="Silar P."/>
            <person name="Natvig D.O."/>
            <person name="Lalanne C."/>
            <person name="Gautier V."/>
            <person name="Ament-Velasquez S.L."/>
            <person name="Kruys A."/>
            <person name="Hutchinson M.I."/>
            <person name="Powell A.J."/>
            <person name="Barry K."/>
            <person name="Miller A.N."/>
            <person name="Grigoriev I.V."/>
            <person name="Debuchy R."/>
            <person name="Gladieux P."/>
            <person name="Hiltunen Thoren M."/>
            <person name="Johannesson H."/>
        </authorList>
    </citation>
    <scope>NUCLEOTIDE SEQUENCE</scope>
    <source>
        <strain evidence="1">CBS 990.96</strain>
    </source>
</reference>
<name>A0AAN6YK16_9PEZI</name>
<organism evidence="1 2">
    <name type="scientific">Podospora fimiseda</name>
    <dbReference type="NCBI Taxonomy" id="252190"/>
    <lineage>
        <taxon>Eukaryota</taxon>
        <taxon>Fungi</taxon>
        <taxon>Dikarya</taxon>
        <taxon>Ascomycota</taxon>
        <taxon>Pezizomycotina</taxon>
        <taxon>Sordariomycetes</taxon>
        <taxon>Sordariomycetidae</taxon>
        <taxon>Sordariales</taxon>
        <taxon>Podosporaceae</taxon>
        <taxon>Podospora</taxon>
    </lineage>
</organism>
<dbReference type="AlphaFoldDB" id="A0AAN6YK16"/>
<gene>
    <name evidence="1" type="ORF">QBC38DRAFT_494131</name>
</gene>